<dbReference type="Pfam" id="PF00171">
    <property type="entry name" value="Aldedh"/>
    <property type="match status" value="1"/>
</dbReference>
<keyword evidence="10" id="KW-1185">Reference proteome</keyword>
<dbReference type="InterPro" id="IPR016162">
    <property type="entry name" value="Ald_DH_N"/>
</dbReference>
<evidence type="ECO:0000313" key="10">
    <source>
        <dbReference type="Proteomes" id="UP001358417"/>
    </source>
</evidence>
<dbReference type="GO" id="GO:0004029">
    <property type="term" value="F:aldehyde dehydrogenase (NAD+) activity"/>
    <property type="evidence" value="ECO:0007669"/>
    <property type="project" value="UniProtKB-EC"/>
</dbReference>
<accession>A0AAV9NAA2</accession>
<sequence length="480" mass="52511">MDSGGGTRFDTSKNFFNVINGKTRSSSRASQGTNPSTMEQLPDVPIASSLDLDEAVRGSRAAFAEWSTIPVERRKALVKSFADTLEAHCEPFAHLLTLEQGKPLRFARAEINNGVFRARTLCNLDLKEESRFEDEKRRAILSYAPLGVCALIVPWNFPISLSTQKIASALVTGNTIILKPSPFTPYCGLKLGELAQQIFPPGVFQVLNGDHELGPWITAHPGIDKISFTGSIPTGKKVMESASRTLKRVTLELGGNDPCIICDDVDIEETVAKVAIISLLNSGQICIAVKRIYVQENVYDRFLDAFVNYVKALKLGDGFEEGVFIGPLQNEQQYEIAKRFLSDIESQNLKVALGGSVNVIGTGLFITPTVVDRPPDTSDLVKEEPFAPIIPLLSWKNEEEVVSRANETKTGLGGSVWSKDIARATRIARKLQVGTTWINEHGALDPRVPFSGLKESGYGTELGLEGLKAFCNSKVIFIPK</sequence>
<dbReference type="InterPro" id="IPR016160">
    <property type="entry name" value="Ald_DH_CS_CYS"/>
</dbReference>
<dbReference type="PROSITE" id="PS00687">
    <property type="entry name" value="ALDEHYDE_DEHYDR_GLU"/>
    <property type="match status" value="1"/>
</dbReference>
<organism evidence="9 10">
    <name type="scientific">Exophiala bonariae</name>
    <dbReference type="NCBI Taxonomy" id="1690606"/>
    <lineage>
        <taxon>Eukaryota</taxon>
        <taxon>Fungi</taxon>
        <taxon>Dikarya</taxon>
        <taxon>Ascomycota</taxon>
        <taxon>Pezizomycotina</taxon>
        <taxon>Eurotiomycetes</taxon>
        <taxon>Chaetothyriomycetidae</taxon>
        <taxon>Chaetothyriales</taxon>
        <taxon>Herpotrichiellaceae</taxon>
        <taxon>Exophiala</taxon>
    </lineage>
</organism>
<dbReference type="RefSeq" id="XP_064705119.1">
    <property type="nucleotide sequence ID" value="XM_064847398.1"/>
</dbReference>
<dbReference type="InterPro" id="IPR015590">
    <property type="entry name" value="Aldehyde_DH_dom"/>
</dbReference>
<evidence type="ECO:0000313" key="9">
    <source>
        <dbReference type="EMBL" id="KAK5050533.1"/>
    </source>
</evidence>
<comment type="catalytic activity">
    <reaction evidence="4">
        <text>an aldehyde + NAD(+) + H2O = a carboxylate + NADH + 2 H(+)</text>
        <dbReference type="Rhea" id="RHEA:16185"/>
        <dbReference type="ChEBI" id="CHEBI:15377"/>
        <dbReference type="ChEBI" id="CHEBI:15378"/>
        <dbReference type="ChEBI" id="CHEBI:17478"/>
        <dbReference type="ChEBI" id="CHEBI:29067"/>
        <dbReference type="ChEBI" id="CHEBI:57540"/>
        <dbReference type="ChEBI" id="CHEBI:57945"/>
        <dbReference type="EC" id="1.2.1.3"/>
    </reaction>
</comment>
<gene>
    <name evidence="9" type="ORF">LTR84_003814</name>
</gene>
<name>A0AAV9NAA2_9EURO</name>
<evidence type="ECO:0000256" key="4">
    <source>
        <dbReference type="ARBA" id="ARBA00049194"/>
    </source>
</evidence>
<evidence type="ECO:0000256" key="6">
    <source>
        <dbReference type="RuleBase" id="RU003345"/>
    </source>
</evidence>
<proteinExistence type="inferred from homology"/>
<dbReference type="EC" id="1.2.1.3" evidence="3"/>
<feature type="domain" description="Aldehyde dehydrogenase" evidence="8">
    <location>
        <begin position="26"/>
        <end position="476"/>
    </location>
</feature>
<dbReference type="InterPro" id="IPR044086">
    <property type="entry name" value="LUC3-like"/>
</dbReference>
<comment type="similarity">
    <text evidence="1 6">Belongs to the aldehyde dehydrogenase family.</text>
</comment>
<comment type="caution">
    <text evidence="9">The sequence shown here is derived from an EMBL/GenBank/DDBJ whole genome shotgun (WGS) entry which is preliminary data.</text>
</comment>
<dbReference type="Gene3D" id="3.40.605.10">
    <property type="entry name" value="Aldehyde Dehydrogenase, Chain A, domain 1"/>
    <property type="match status" value="1"/>
</dbReference>
<dbReference type="EMBL" id="JAVRRD010000017">
    <property type="protein sequence ID" value="KAK5050533.1"/>
    <property type="molecule type" value="Genomic_DNA"/>
</dbReference>
<dbReference type="AlphaFoldDB" id="A0AAV9NAA2"/>
<dbReference type="Proteomes" id="UP001358417">
    <property type="component" value="Unassembled WGS sequence"/>
</dbReference>
<dbReference type="InterPro" id="IPR016163">
    <property type="entry name" value="Ald_DH_C"/>
</dbReference>
<dbReference type="FunFam" id="3.40.605.10:FF:000007">
    <property type="entry name" value="NAD/NADP-dependent betaine aldehyde dehydrogenase"/>
    <property type="match status" value="1"/>
</dbReference>
<evidence type="ECO:0000256" key="1">
    <source>
        <dbReference type="ARBA" id="ARBA00009986"/>
    </source>
</evidence>
<dbReference type="InterPro" id="IPR016161">
    <property type="entry name" value="Ald_DH/histidinol_DH"/>
</dbReference>
<dbReference type="CDD" id="cd07106">
    <property type="entry name" value="ALDH_AldA-AAD23400"/>
    <property type="match status" value="1"/>
</dbReference>
<feature type="active site" evidence="5">
    <location>
        <position position="252"/>
    </location>
</feature>
<protein>
    <recommendedName>
        <fullName evidence="3">aldehyde dehydrogenase (NAD(+))</fullName>
        <ecNumber evidence="3">1.2.1.3</ecNumber>
    </recommendedName>
</protein>
<dbReference type="PROSITE" id="PS00070">
    <property type="entry name" value="ALDEHYDE_DEHYDR_CYS"/>
    <property type="match status" value="1"/>
</dbReference>
<reference evidence="9 10" key="1">
    <citation type="submission" date="2023-08" db="EMBL/GenBank/DDBJ databases">
        <title>Black Yeasts Isolated from many extreme environments.</title>
        <authorList>
            <person name="Coleine C."/>
            <person name="Stajich J.E."/>
            <person name="Selbmann L."/>
        </authorList>
    </citation>
    <scope>NUCLEOTIDE SEQUENCE [LARGE SCALE GENOMIC DNA]</scope>
    <source>
        <strain evidence="9 10">CCFEE 5792</strain>
    </source>
</reference>
<dbReference type="PANTHER" id="PTHR11699">
    <property type="entry name" value="ALDEHYDE DEHYDROGENASE-RELATED"/>
    <property type="match status" value="1"/>
</dbReference>
<evidence type="ECO:0000256" key="2">
    <source>
        <dbReference type="ARBA" id="ARBA00023002"/>
    </source>
</evidence>
<evidence type="ECO:0000256" key="3">
    <source>
        <dbReference type="ARBA" id="ARBA00024226"/>
    </source>
</evidence>
<feature type="region of interest" description="Disordered" evidence="7">
    <location>
        <begin position="23"/>
        <end position="43"/>
    </location>
</feature>
<feature type="compositionally biased region" description="Polar residues" evidence="7">
    <location>
        <begin position="23"/>
        <end position="39"/>
    </location>
</feature>
<evidence type="ECO:0000256" key="7">
    <source>
        <dbReference type="SAM" id="MobiDB-lite"/>
    </source>
</evidence>
<dbReference type="GeneID" id="89971997"/>
<keyword evidence="2 6" id="KW-0560">Oxidoreductase</keyword>
<dbReference type="InterPro" id="IPR029510">
    <property type="entry name" value="Ald_DH_CS_GLU"/>
</dbReference>
<dbReference type="FunFam" id="3.40.309.10:FF:000009">
    <property type="entry name" value="Aldehyde dehydrogenase A"/>
    <property type="match status" value="1"/>
</dbReference>
<evidence type="ECO:0000256" key="5">
    <source>
        <dbReference type="PROSITE-ProRule" id="PRU10007"/>
    </source>
</evidence>
<evidence type="ECO:0000259" key="8">
    <source>
        <dbReference type="Pfam" id="PF00171"/>
    </source>
</evidence>
<dbReference type="SUPFAM" id="SSF53720">
    <property type="entry name" value="ALDH-like"/>
    <property type="match status" value="1"/>
</dbReference>
<dbReference type="Gene3D" id="3.40.309.10">
    <property type="entry name" value="Aldehyde Dehydrogenase, Chain A, domain 2"/>
    <property type="match status" value="1"/>
</dbReference>